<organism evidence="3 4">
    <name type="scientific">Nonomuraea glycinis</name>
    <dbReference type="NCBI Taxonomy" id="2047744"/>
    <lineage>
        <taxon>Bacteria</taxon>
        <taxon>Bacillati</taxon>
        <taxon>Actinomycetota</taxon>
        <taxon>Actinomycetes</taxon>
        <taxon>Streptosporangiales</taxon>
        <taxon>Streptosporangiaceae</taxon>
        <taxon>Nonomuraea</taxon>
    </lineage>
</organism>
<evidence type="ECO:0000313" key="3">
    <source>
        <dbReference type="EMBL" id="GGP13609.1"/>
    </source>
</evidence>
<feature type="domain" description="GNAT-like C-terminal" evidence="2">
    <location>
        <begin position="166"/>
        <end position="318"/>
    </location>
</feature>
<evidence type="ECO:0000259" key="2">
    <source>
        <dbReference type="Pfam" id="PF18164"/>
    </source>
</evidence>
<dbReference type="Pfam" id="PF18082">
    <property type="entry name" value="NAT_N"/>
    <property type="match status" value="1"/>
</dbReference>
<reference evidence="3" key="2">
    <citation type="submission" date="2020-09" db="EMBL/GenBank/DDBJ databases">
        <authorList>
            <person name="Sun Q."/>
            <person name="Zhou Y."/>
        </authorList>
    </citation>
    <scope>NUCLEOTIDE SEQUENCE</scope>
    <source>
        <strain evidence="3">CGMCC 4.7430</strain>
    </source>
</reference>
<keyword evidence="4" id="KW-1185">Reference proteome</keyword>
<dbReference type="InterPro" id="IPR041644">
    <property type="entry name" value="GNAT_C"/>
</dbReference>
<sequence length="320" mass="35404">MPTPLAILRADPRTAAWLAALEADGPPDVEIVLPTLEPLLDLAVPHEDVNPLLALAGDLRADPELWWLLRRCVQRLVRGIGAIDDPFELPLLPDELGALGRYFHAYVFIAALPYVRAYHRERDISAEVSRRTLADLGRNLAVHRRRHGVGGVLHTAWLKLHFRGEVYQLGRLQFQRGTLGSRMGAAASLGPGAPALSLHIPDFSGPLTPAACDDSLARARAFFPRHFPEEPYTVATCHSWLLDPQLADHLPDSSNIVGFQRRFRPGYRDEHASDGPIEFVFGDPALPVDALTPRTTLEHAIVDHLRAGGHWHTGNGWFPL</sequence>
<dbReference type="Gene3D" id="3.40.630.120">
    <property type="match status" value="1"/>
</dbReference>
<accession>A0A918AAQ0</accession>
<evidence type="ECO:0008006" key="5">
    <source>
        <dbReference type="Google" id="ProtNLM"/>
    </source>
</evidence>
<reference evidence="3" key="1">
    <citation type="journal article" date="2014" name="Int. J. Syst. Evol. Microbiol.">
        <title>Complete genome sequence of Corynebacterium casei LMG S-19264T (=DSM 44701T), isolated from a smear-ripened cheese.</title>
        <authorList>
            <consortium name="US DOE Joint Genome Institute (JGI-PGF)"/>
            <person name="Walter F."/>
            <person name="Albersmeier A."/>
            <person name="Kalinowski J."/>
            <person name="Ruckert C."/>
        </authorList>
    </citation>
    <scope>NUCLEOTIDE SEQUENCE</scope>
    <source>
        <strain evidence="3">CGMCC 4.7430</strain>
    </source>
</reference>
<evidence type="ECO:0000259" key="1">
    <source>
        <dbReference type="Pfam" id="PF18082"/>
    </source>
</evidence>
<comment type="caution">
    <text evidence="3">The sequence shown here is derived from an EMBL/GenBank/DDBJ whole genome shotgun (WGS) entry which is preliminary data.</text>
</comment>
<proteinExistence type="predicted"/>
<dbReference type="AlphaFoldDB" id="A0A918AAQ0"/>
<dbReference type="Pfam" id="PF18164">
    <property type="entry name" value="GNAT_C"/>
    <property type="match status" value="1"/>
</dbReference>
<dbReference type="RefSeq" id="WP_189142659.1">
    <property type="nucleotide sequence ID" value="NZ_BMNK01000014.1"/>
</dbReference>
<evidence type="ECO:0000313" key="4">
    <source>
        <dbReference type="Proteomes" id="UP000660745"/>
    </source>
</evidence>
<gene>
    <name evidence="3" type="ORF">GCM10012278_66060</name>
</gene>
<feature type="domain" description="N-acyltransferase N-terminal" evidence="1">
    <location>
        <begin position="39"/>
        <end position="164"/>
    </location>
</feature>
<dbReference type="EMBL" id="BMNK01000014">
    <property type="protein sequence ID" value="GGP13609.1"/>
    <property type="molecule type" value="Genomic_DNA"/>
</dbReference>
<protein>
    <recommendedName>
        <fullName evidence="5">Acyltransferase</fullName>
    </recommendedName>
</protein>
<dbReference type="InterPro" id="IPR041273">
    <property type="entry name" value="NAT_N"/>
</dbReference>
<name>A0A918AAQ0_9ACTN</name>
<dbReference type="Proteomes" id="UP000660745">
    <property type="component" value="Unassembled WGS sequence"/>
</dbReference>